<evidence type="ECO:0000313" key="2">
    <source>
        <dbReference type="Proteomes" id="UP001497382"/>
    </source>
</evidence>
<proteinExistence type="predicted"/>
<sequence>QLYNDIAFKSHVFPVSLVKCGFSSSINSCNHLKSTSHYYKSKKTLRCGI</sequence>
<keyword evidence="2" id="KW-1185">Reference proteome</keyword>
<protein>
    <submittedName>
        <fullName evidence="1">Uncharacterized protein</fullName>
    </submittedName>
</protein>
<accession>A0AAV2AB35</accession>
<comment type="caution">
    <text evidence="1">The sequence shown here is derived from an EMBL/GenBank/DDBJ whole genome shotgun (WGS) entry which is preliminary data.</text>
</comment>
<gene>
    <name evidence="1" type="ORF">LARSCL_LOCUS11207</name>
</gene>
<dbReference type="AlphaFoldDB" id="A0AAV2AB35"/>
<dbReference type="Proteomes" id="UP001497382">
    <property type="component" value="Unassembled WGS sequence"/>
</dbReference>
<organism evidence="1 2">
    <name type="scientific">Larinioides sclopetarius</name>
    <dbReference type="NCBI Taxonomy" id="280406"/>
    <lineage>
        <taxon>Eukaryota</taxon>
        <taxon>Metazoa</taxon>
        <taxon>Ecdysozoa</taxon>
        <taxon>Arthropoda</taxon>
        <taxon>Chelicerata</taxon>
        <taxon>Arachnida</taxon>
        <taxon>Araneae</taxon>
        <taxon>Araneomorphae</taxon>
        <taxon>Entelegynae</taxon>
        <taxon>Araneoidea</taxon>
        <taxon>Araneidae</taxon>
        <taxon>Larinioides</taxon>
    </lineage>
</organism>
<feature type="non-terminal residue" evidence="1">
    <location>
        <position position="1"/>
    </location>
</feature>
<dbReference type="EMBL" id="CAXIEN010000136">
    <property type="protein sequence ID" value="CAL1280821.1"/>
    <property type="molecule type" value="Genomic_DNA"/>
</dbReference>
<evidence type="ECO:0000313" key="1">
    <source>
        <dbReference type="EMBL" id="CAL1280821.1"/>
    </source>
</evidence>
<reference evidence="1 2" key="1">
    <citation type="submission" date="2024-04" db="EMBL/GenBank/DDBJ databases">
        <authorList>
            <person name="Rising A."/>
            <person name="Reimegard J."/>
            <person name="Sonavane S."/>
            <person name="Akerstrom W."/>
            <person name="Nylinder S."/>
            <person name="Hedman E."/>
            <person name="Kallberg Y."/>
        </authorList>
    </citation>
    <scope>NUCLEOTIDE SEQUENCE [LARGE SCALE GENOMIC DNA]</scope>
</reference>
<name>A0AAV2AB35_9ARAC</name>